<dbReference type="SUPFAM" id="SSF141868">
    <property type="entry name" value="EAL domain-like"/>
    <property type="match status" value="1"/>
</dbReference>
<sequence>MRKLRNLTLEDLKDNYTMNFIFNTISKTKTAKQITFEIVESEGIEEFQEVNNFIKNAKKLGCKITIDDFGTGYSNFEYTIKLDIDIIKIDGSLIKNIHLDKNLELTVETIVTFAKALNIKTVAEFVHNEEVYECVKNLGIDYSQGYYLHEPEELILK</sequence>
<reference evidence="2" key="2">
    <citation type="submission" date="2023-01" db="EMBL/GenBank/DDBJ databases">
        <authorList>
            <person name="Uljanovas D."/>
        </authorList>
    </citation>
    <scope>NUCLEOTIDE SEQUENCE</scope>
    <source>
        <strain evidence="2">S41</strain>
    </source>
</reference>
<feature type="domain" description="EAL" evidence="1">
    <location>
        <begin position="1"/>
        <end position="157"/>
    </location>
</feature>
<dbReference type="PANTHER" id="PTHR33121:SF79">
    <property type="entry name" value="CYCLIC DI-GMP PHOSPHODIESTERASE PDED-RELATED"/>
    <property type="match status" value="1"/>
</dbReference>
<dbReference type="RefSeq" id="WP_301371359.1">
    <property type="nucleotide sequence ID" value="NZ_JAQJJF010000029.1"/>
</dbReference>
<comment type="caution">
    <text evidence="2">The sequence shown here is derived from an EMBL/GenBank/DDBJ whole genome shotgun (WGS) entry which is preliminary data.</text>
</comment>
<dbReference type="CDD" id="cd01948">
    <property type="entry name" value="EAL"/>
    <property type="match status" value="1"/>
</dbReference>
<organism evidence="2 3">
    <name type="scientific">Aliarcobacter butzleri</name>
    <dbReference type="NCBI Taxonomy" id="28197"/>
    <lineage>
        <taxon>Bacteria</taxon>
        <taxon>Pseudomonadati</taxon>
        <taxon>Campylobacterota</taxon>
        <taxon>Epsilonproteobacteria</taxon>
        <taxon>Campylobacterales</taxon>
        <taxon>Arcobacteraceae</taxon>
        <taxon>Aliarcobacter</taxon>
    </lineage>
</organism>
<dbReference type="Pfam" id="PF00563">
    <property type="entry name" value="EAL"/>
    <property type="match status" value="1"/>
</dbReference>
<proteinExistence type="predicted"/>
<evidence type="ECO:0000313" key="2">
    <source>
        <dbReference type="EMBL" id="MDN5124525.1"/>
    </source>
</evidence>
<protein>
    <submittedName>
        <fullName evidence="2">EAL domain-containing protein</fullName>
    </submittedName>
</protein>
<dbReference type="Proteomes" id="UP001170364">
    <property type="component" value="Unassembled WGS sequence"/>
</dbReference>
<dbReference type="Gene3D" id="3.20.20.450">
    <property type="entry name" value="EAL domain"/>
    <property type="match status" value="1"/>
</dbReference>
<reference evidence="2" key="1">
    <citation type="journal article" date="2023" name="Microorganisms">
        <title>Genomic Characterization of Arcobacter butzleri Strains Isolated from Various Sources in Lithuania.</title>
        <authorList>
            <person name="Uljanovas D."/>
            <person name="Golz G."/>
            <person name="Fleischmann S."/>
            <person name="Kudirkiene E."/>
            <person name="Kasetiene N."/>
            <person name="Grineviciene A."/>
            <person name="Tamuleviciene E."/>
            <person name="Aksomaitiene J."/>
            <person name="Alter T."/>
            <person name="Malakauskas M."/>
        </authorList>
    </citation>
    <scope>NUCLEOTIDE SEQUENCE</scope>
    <source>
        <strain evidence="2">S41</strain>
    </source>
</reference>
<dbReference type="InterPro" id="IPR050706">
    <property type="entry name" value="Cyclic-di-GMP_PDE-like"/>
</dbReference>
<evidence type="ECO:0000313" key="3">
    <source>
        <dbReference type="Proteomes" id="UP001170364"/>
    </source>
</evidence>
<dbReference type="SMART" id="SM00052">
    <property type="entry name" value="EAL"/>
    <property type="match status" value="1"/>
</dbReference>
<dbReference type="EMBL" id="JAQJJG010000023">
    <property type="protein sequence ID" value="MDN5124525.1"/>
    <property type="molecule type" value="Genomic_DNA"/>
</dbReference>
<evidence type="ECO:0000259" key="1">
    <source>
        <dbReference type="PROSITE" id="PS50883"/>
    </source>
</evidence>
<accession>A0AAW7QG04</accession>
<gene>
    <name evidence="2" type="ORF">PJV93_11465</name>
</gene>
<dbReference type="InterPro" id="IPR035919">
    <property type="entry name" value="EAL_sf"/>
</dbReference>
<dbReference type="PANTHER" id="PTHR33121">
    <property type="entry name" value="CYCLIC DI-GMP PHOSPHODIESTERASE PDEF"/>
    <property type="match status" value="1"/>
</dbReference>
<dbReference type="AlphaFoldDB" id="A0AAW7QG04"/>
<dbReference type="InterPro" id="IPR001633">
    <property type="entry name" value="EAL_dom"/>
</dbReference>
<name>A0AAW7QG04_9BACT</name>
<dbReference type="PROSITE" id="PS50883">
    <property type="entry name" value="EAL"/>
    <property type="match status" value="1"/>
</dbReference>
<dbReference type="GO" id="GO:0071111">
    <property type="term" value="F:cyclic-guanylate-specific phosphodiesterase activity"/>
    <property type="evidence" value="ECO:0007669"/>
    <property type="project" value="InterPro"/>
</dbReference>